<evidence type="ECO:0000256" key="3">
    <source>
        <dbReference type="ARBA" id="ARBA00022857"/>
    </source>
</evidence>
<keyword evidence="3" id="KW-0521">NADP</keyword>
<dbReference type="CDD" id="cd05214">
    <property type="entry name" value="GAPDH_I_N"/>
    <property type="match status" value="1"/>
</dbReference>
<evidence type="ECO:0000256" key="2">
    <source>
        <dbReference type="ARBA" id="ARBA00013024"/>
    </source>
</evidence>
<evidence type="ECO:0000256" key="4">
    <source>
        <dbReference type="ARBA" id="ARBA00023002"/>
    </source>
</evidence>
<dbReference type="STRING" id="697581.TCARB_0125"/>
<dbReference type="InterPro" id="IPR020831">
    <property type="entry name" value="GlycerAld/Erythrose_P_DH"/>
</dbReference>
<dbReference type="FunFam" id="3.30.360.10:FF:000002">
    <property type="entry name" value="Glyceraldehyde-3-phosphate dehydrogenase"/>
    <property type="match status" value="1"/>
</dbReference>
<dbReference type="PANTHER" id="PTHR43148">
    <property type="entry name" value="GLYCERALDEHYDE-3-PHOSPHATE DEHYDROGENASE 2"/>
    <property type="match status" value="1"/>
</dbReference>
<proteinExistence type="inferred from homology"/>
<name>A0A3G1A5F7_9CREN</name>
<dbReference type="Pfam" id="PF02800">
    <property type="entry name" value="Gp_dh_C"/>
    <property type="match status" value="1"/>
</dbReference>
<dbReference type="KEGG" id="tcb:TCARB_0125"/>
<protein>
    <recommendedName>
        <fullName evidence="2">glyceraldehyde-3-phosphate dehydrogenase (NAD(P)(+)) (phosphorylating)</fullName>
        <ecNumber evidence="2">1.2.1.59</ecNumber>
    </recommendedName>
</protein>
<dbReference type="GO" id="GO:0047100">
    <property type="term" value="F:glyceraldehyde-3-phosphate dehydrogenase (NADP+) (phosphorylating) activity"/>
    <property type="evidence" value="ECO:0007669"/>
    <property type="project" value="RHEA"/>
</dbReference>
<feature type="binding site" evidence="8">
    <location>
        <begin position="215"/>
        <end position="216"/>
    </location>
    <ligand>
        <name>D-glyceraldehyde 3-phosphate</name>
        <dbReference type="ChEBI" id="CHEBI:59776"/>
    </ligand>
</feature>
<dbReference type="InterPro" id="IPR020830">
    <property type="entry name" value="GlycerAld_3-P_DH_AS"/>
</dbReference>
<evidence type="ECO:0000256" key="11">
    <source>
        <dbReference type="RuleBase" id="RU000397"/>
    </source>
</evidence>
<evidence type="ECO:0000256" key="5">
    <source>
        <dbReference type="ARBA" id="ARBA00048067"/>
    </source>
</evidence>
<evidence type="ECO:0000313" key="14">
    <source>
        <dbReference type="Proteomes" id="UP000266720"/>
    </source>
</evidence>
<organism evidence="13 14">
    <name type="scientific">Thermofilum adornatum 1505</name>
    <dbReference type="NCBI Taxonomy" id="697581"/>
    <lineage>
        <taxon>Archaea</taxon>
        <taxon>Thermoproteota</taxon>
        <taxon>Thermoprotei</taxon>
        <taxon>Thermofilales</taxon>
        <taxon>Thermofilaceae</taxon>
        <taxon>Thermofilum</taxon>
    </lineage>
</organism>
<evidence type="ECO:0000256" key="6">
    <source>
        <dbReference type="ARBA" id="ARBA00048853"/>
    </source>
</evidence>
<dbReference type="Pfam" id="PF00044">
    <property type="entry name" value="Gp_dh_N"/>
    <property type="match status" value="1"/>
</dbReference>
<keyword evidence="9" id="KW-0547">Nucleotide-binding</keyword>
<sequence>MTIKVGLNGFGRIGRNFLRAALKNEKFFDKFEVVAINDLGSPQMLAYLFKYDSVFGRLPYKVEVKDNKLIVEGHEMLILNEASPDKLPWKDLGVDIAMEATGRFTDRDKAALHLKAGAKKVVVTAPSKGADVTIVMGVNHHMYDPTKHQVISNASCTTNCLAPVVYVLLKNFGLEWGFMTTVHAYTNDQRILDLIHPEDFRRTRAAALNIIPTTTGAARALHLVIPEVKGKLDGMAMRVPVADGSVVDLVAQLGREVTKEELDAAFKEASETYLKGILEYVDDPIVSSDIVGDPHSSIYDAQASMVLGGKSNKVKVVAWYDNEWGFSNRLVDLLLYMAEKGI</sequence>
<feature type="binding site" evidence="9">
    <location>
        <position position="38"/>
    </location>
    <ligand>
        <name>NAD(+)</name>
        <dbReference type="ChEBI" id="CHEBI:57540"/>
    </ligand>
</feature>
<keyword evidence="9" id="KW-0520">NAD</keyword>
<feature type="binding site" evidence="9">
    <location>
        <position position="322"/>
    </location>
    <ligand>
        <name>NAD(+)</name>
        <dbReference type="ChEBI" id="CHEBI:57540"/>
    </ligand>
</feature>
<comment type="catalytic activity">
    <reaction evidence="5">
        <text>D-glyceraldehyde 3-phosphate + phosphate + NADP(+) = (2R)-3-phospho-glyceroyl phosphate + NADPH + H(+)</text>
        <dbReference type="Rhea" id="RHEA:10296"/>
        <dbReference type="ChEBI" id="CHEBI:15378"/>
        <dbReference type="ChEBI" id="CHEBI:43474"/>
        <dbReference type="ChEBI" id="CHEBI:57604"/>
        <dbReference type="ChEBI" id="CHEBI:57783"/>
        <dbReference type="ChEBI" id="CHEBI:58349"/>
        <dbReference type="ChEBI" id="CHEBI:59776"/>
        <dbReference type="EC" id="1.2.1.59"/>
    </reaction>
</comment>
<dbReference type="GO" id="GO:0051287">
    <property type="term" value="F:NAD binding"/>
    <property type="evidence" value="ECO:0007669"/>
    <property type="project" value="InterPro"/>
</dbReference>
<evidence type="ECO:0000256" key="1">
    <source>
        <dbReference type="ARBA" id="ARBA00007406"/>
    </source>
</evidence>
<dbReference type="InterPro" id="IPR020829">
    <property type="entry name" value="GlycerAld_3-P_DH_cat"/>
</dbReference>
<feature type="binding site" evidence="8">
    <location>
        <position position="186"/>
    </location>
    <ligand>
        <name>D-glyceraldehyde 3-phosphate</name>
        <dbReference type="ChEBI" id="CHEBI:59776"/>
    </ligand>
</feature>
<comment type="catalytic activity">
    <reaction evidence="6">
        <text>D-glyceraldehyde 3-phosphate + phosphate + NAD(+) = (2R)-3-phospho-glyceroyl phosphate + NADH + H(+)</text>
        <dbReference type="Rhea" id="RHEA:10300"/>
        <dbReference type="ChEBI" id="CHEBI:15378"/>
        <dbReference type="ChEBI" id="CHEBI:43474"/>
        <dbReference type="ChEBI" id="CHEBI:57540"/>
        <dbReference type="ChEBI" id="CHEBI:57604"/>
        <dbReference type="ChEBI" id="CHEBI:57945"/>
        <dbReference type="ChEBI" id="CHEBI:59776"/>
        <dbReference type="EC" id="1.2.1.59"/>
    </reaction>
</comment>
<dbReference type="Proteomes" id="UP000266720">
    <property type="component" value="Chromosome"/>
</dbReference>
<dbReference type="EMBL" id="CP007493">
    <property type="protein sequence ID" value="AJB41203.1"/>
    <property type="molecule type" value="Genomic_DNA"/>
</dbReference>
<feature type="binding site" evidence="8">
    <location>
        <begin position="155"/>
        <end position="157"/>
    </location>
    <ligand>
        <name>D-glyceraldehyde 3-phosphate</name>
        <dbReference type="ChEBI" id="CHEBI:59776"/>
    </ligand>
</feature>
<evidence type="ECO:0000256" key="9">
    <source>
        <dbReference type="PIRSR" id="PIRSR000149-3"/>
    </source>
</evidence>
<feature type="binding site" evidence="8">
    <location>
        <position position="238"/>
    </location>
    <ligand>
        <name>D-glyceraldehyde 3-phosphate</name>
        <dbReference type="ChEBI" id="CHEBI:59776"/>
    </ligand>
</feature>
<dbReference type="GO" id="GO:0050661">
    <property type="term" value="F:NADP binding"/>
    <property type="evidence" value="ECO:0007669"/>
    <property type="project" value="InterPro"/>
</dbReference>
<dbReference type="SUPFAM" id="SSF55347">
    <property type="entry name" value="Glyceraldehyde-3-phosphate dehydrogenase-like, C-terminal domain"/>
    <property type="match status" value="1"/>
</dbReference>
<feature type="active site" description="Nucleophile" evidence="7">
    <location>
        <position position="156"/>
    </location>
</feature>
<dbReference type="GeneID" id="25405586"/>
<dbReference type="GO" id="GO:0006006">
    <property type="term" value="P:glucose metabolic process"/>
    <property type="evidence" value="ECO:0007669"/>
    <property type="project" value="InterPro"/>
</dbReference>
<feature type="binding site" evidence="9">
    <location>
        <position position="124"/>
    </location>
    <ligand>
        <name>NAD(+)</name>
        <dbReference type="ChEBI" id="CHEBI:57540"/>
    </ligand>
</feature>
<dbReference type="NCBIfam" id="TIGR01534">
    <property type="entry name" value="GAPDH-I"/>
    <property type="match status" value="1"/>
</dbReference>
<evidence type="ECO:0000313" key="13">
    <source>
        <dbReference type="EMBL" id="AJB41203.1"/>
    </source>
</evidence>
<dbReference type="InterPro" id="IPR036291">
    <property type="entry name" value="NAD(P)-bd_dom_sf"/>
</dbReference>
<evidence type="ECO:0000259" key="12">
    <source>
        <dbReference type="SMART" id="SM00846"/>
    </source>
</evidence>
<dbReference type="SUPFAM" id="SSF51735">
    <property type="entry name" value="NAD(P)-binding Rossmann-fold domains"/>
    <property type="match status" value="1"/>
</dbReference>
<dbReference type="GeneID" id="16573703"/>
<evidence type="ECO:0000256" key="8">
    <source>
        <dbReference type="PIRSR" id="PIRSR000149-2"/>
    </source>
</evidence>
<accession>A0A3G1A5F7</accession>
<dbReference type="RefSeq" id="WP_020962711.1">
    <property type="nucleotide sequence ID" value="NZ_CP007493.1"/>
</dbReference>
<dbReference type="EC" id="1.2.1.59" evidence="2"/>
<dbReference type="AlphaFoldDB" id="A0A3G1A5F7"/>
<feature type="binding site" evidence="9">
    <location>
        <begin position="12"/>
        <end position="13"/>
    </location>
    <ligand>
        <name>NAD(+)</name>
        <dbReference type="ChEBI" id="CHEBI:57540"/>
    </ligand>
</feature>
<comment type="similarity">
    <text evidence="1 11">Belongs to the glyceraldehyde-3-phosphate dehydrogenase family.</text>
</comment>
<feature type="site" description="Activates thiol group during catalysis" evidence="10">
    <location>
        <position position="183"/>
    </location>
</feature>
<feature type="domain" description="Glyceraldehyde 3-phosphate dehydrogenase NAD(P) binding" evidence="12">
    <location>
        <begin position="3"/>
        <end position="156"/>
    </location>
</feature>
<dbReference type="PROSITE" id="PS00071">
    <property type="entry name" value="GAPDH"/>
    <property type="match status" value="1"/>
</dbReference>
<reference evidence="14" key="1">
    <citation type="book" date="2010" name="EXTREMOPHILES" publisher="0:0-0">
        <title>Complete genome sequences of ten hyperthermophilic archaea reveal their metabolic capabilities and possible ecological roles.</title>
        <editorList>
            <person name="?"/>
        </editorList>
        <authorList>
            <person name="Ravin N.V."/>
            <person name="Mardanov A.V."/>
            <person name="Bonch-Osmolovskaya E.A."/>
            <person name="Skryabin K.G."/>
        </authorList>
    </citation>
    <scope>NUCLEOTIDE SEQUENCE [LARGE SCALE GENOMIC DNA]</scope>
    <source>
        <strain evidence="14">1505</strain>
    </source>
</reference>
<dbReference type="PIRSF" id="PIRSF000149">
    <property type="entry name" value="GAP_DH"/>
    <property type="match status" value="1"/>
</dbReference>
<keyword evidence="4 13" id="KW-0560">Oxidoreductase</keyword>
<evidence type="ECO:0000256" key="10">
    <source>
        <dbReference type="PIRSR" id="PIRSR000149-4"/>
    </source>
</evidence>
<dbReference type="GO" id="GO:0004365">
    <property type="term" value="F:glyceraldehyde-3-phosphate dehydrogenase (NAD+) (phosphorylating) activity"/>
    <property type="evidence" value="ECO:0007669"/>
    <property type="project" value="RHEA"/>
</dbReference>
<dbReference type="Gene3D" id="3.30.360.10">
    <property type="entry name" value="Dihydrodipicolinate Reductase, domain 2"/>
    <property type="match status" value="1"/>
</dbReference>
<dbReference type="SMART" id="SM00846">
    <property type="entry name" value="Gp_dh_N"/>
    <property type="match status" value="1"/>
</dbReference>
<dbReference type="CDD" id="cd18126">
    <property type="entry name" value="GAPDH_I_C"/>
    <property type="match status" value="1"/>
</dbReference>
<dbReference type="FunFam" id="3.40.50.720:FF:000001">
    <property type="entry name" value="Glyceraldehyde-3-phosphate dehydrogenase"/>
    <property type="match status" value="1"/>
</dbReference>
<evidence type="ECO:0000256" key="7">
    <source>
        <dbReference type="PIRSR" id="PIRSR000149-1"/>
    </source>
</evidence>
<dbReference type="InterPro" id="IPR020828">
    <property type="entry name" value="GlycerAld_3-P_DH_NAD(P)-bd"/>
</dbReference>
<dbReference type="InterPro" id="IPR006424">
    <property type="entry name" value="Glyceraldehyde-3-P_DH_1"/>
</dbReference>
<dbReference type="PRINTS" id="PR00078">
    <property type="entry name" value="G3PDHDRGNASE"/>
</dbReference>
<gene>
    <name evidence="13" type="ORF">TCARB_0125</name>
</gene>
<dbReference type="Gene3D" id="3.40.50.720">
    <property type="entry name" value="NAD(P)-binding Rossmann-like Domain"/>
    <property type="match status" value="1"/>
</dbReference>